<dbReference type="OrthoDB" id="10052901at2759"/>
<gene>
    <name evidence="1" type="ORF">LSAA_14796</name>
</gene>
<dbReference type="GO" id="GO:0008270">
    <property type="term" value="F:zinc ion binding"/>
    <property type="evidence" value="ECO:0007669"/>
    <property type="project" value="InterPro"/>
</dbReference>
<dbReference type="GO" id="GO:0003676">
    <property type="term" value="F:nucleic acid binding"/>
    <property type="evidence" value="ECO:0007669"/>
    <property type="project" value="InterPro"/>
</dbReference>
<dbReference type="EMBL" id="HG994588">
    <property type="protein sequence ID" value="CAF3036513.1"/>
    <property type="molecule type" value="Genomic_DNA"/>
</dbReference>
<dbReference type="SUPFAM" id="SSF57756">
    <property type="entry name" value="Retrovirus zinc finger-like domains"/>
    <property type="match status" value="1"/>
</dbReference>
<proteinExistence type="predicted"/>
<sequence length="126" mass="14189">MVKAQEDNVVNSGLIDAFVYNYIKSTVDKPLSKKFKSLVSNFPKTEDSKVFDSIKTHIINYKVPERIQCHTCSEFGHLSFSCPSKTTSHDTTAVDHDGDKNTSSTNWKKTARRIKCNVTSARNTDI</sequence>
<dbReference type="Proteomes" id="UP000675881">
    <property type="component" value="Chromosome 9"/>
</dbReference>
<reference evidence="1" key="1">
    <citation type="submission" date="2021-02" db="EMBL/GenBank/DDBJ databases">
        <authorList>
            <person name="Bekaert M."/>
        </authorList>
    </citation>
    <scope>NUCLEOTIDE SEQUENCE</scope>
    <source>
        <strain evidence="1">IoA-00</strain>
    </source>
</reference>
<keyword evidence="2" id="KW-1185">Reference proteome</keyword>
<protein>
    <submittedName>
        <fullName evidence="1">(salmon louse) hypothetical protein</fullName>
    </submittedName>
</protein>
<evidence type="ECO:0000313" key="2">
    <source>
        <dbReference type="Proteomes" id="UP000675881"/>
    </source>
</evidence>
<evidence type="ECO:0000313" key="1">
    <source>
        <dbReference type="EMBL" id="CAF3036513.1"/>
    </source>
</evidence>
<dbReference type="InterPro" id="IPR036875">
    <property type="entry name" value="Znf_CCHC_sf"/>
</dbReference>
<dbReference type="AlphaFoldDB" id="A0A7R8HE60"/>
<accession>A0A7R8HE60</accession>
<organism evidence="1 2">
    <name type="scientific">Lepeophtheirus salmonis</name>
    <name type="common">Salmon louse</name>
    <name type="synonym">Caligus salmonis</name>
    <dbReference type="NCBI Taxonomy" id="72036"/>
    <lineage>
        <taxon>Eukaryota</taxon>
        <taxon>Metazoa</taxon>
        <taxon>Ecdysozoa</taxon>
        <taxon>Arthropoda</taxon>
        <taxon>Crustacea</taxon>
        <taxon>Multicrustacea</taxon>
        <taxon>Hexanauplia</taxon>
        <taxon>Copepoda</taxon>
        <taxon>Siphonostomatoida</taxon>
        <taxon>Caligidae</taxon>
        <taxon>Lepeophtheirus</taxon>
    </lineage>
</organism>
<name>A0A7R8HE60_LEPSM</name>